<organism evidence="3 4">
    <name type="scientific">Owenia fusiformis</name>
    <name type="common">Polychaete worm</name>
    <dbReference type="NCBI Taxonomy" id="6347"/>
    <lineage>
        <taxon>Eukaryota</taxon>
        <taxon>Metazoa</taxon>
        <taxon>Spiralia</taxon>
        <taxon>Lophotrochozoa</taxon>
        <taxon>Annelida</taxon>
        <taxon>Polychaeta</taxon>
        <taxon>Sedentaria</taxon>
        <taxon>Canalipalpata</taxon>
        <taxon>Sabellida</taxon>
        <taxon>Oweniida</taxon>
        <taxon>Oweniidae</taxon>
        <taxon>Owenia</taxon>
    </lineage>
</organism>
<proteinExistence type="predicted"/>
<feature type="compositionally biased region" description="Basic residues" evidence="1">
    <location>
        <begin position="171"/>
        <end position="185"/>
    </location>
</feature>
<feature type="region of interest" description="Disordered" evidence="1">
    <location>
        <begin position="579"/>
        <end position="626"/>
    </location>
</feature>
<sequence>MAARNRSKRTEYLELLGINDDASEDDIKLAYRKLALQLHPDKNLDDDGATEKFQKLSEAYQYLMKGEVSDDEDGFDFTSCFDNDDDDDDFFRFRDLLNLLRTRIIRTPFGIYVVRDDDDCDCFDCTFRRFMHEGNFNRHRGTRPGASSNLFSNFEKPPSFYDESNQVEEKRRKKAEKRRQKKQNKRNADQNQNSRDDINYTDDIGVPRSGNDEKAKHTPSFYTTQKQKEDEREKENATPPRYSSKQTDSSKGTTSTSGKQQPQAAPAGKKPLTKKQRLAEQRKKEKEAAEITEQLKRDQEEKQRKEDERKEKERRKEEELRSMKKNVYIPVVSSSKLTETEARSRINQEKEKDAEDSESDSSPSNHGNTVKDTPSVEPASAKVRQPKVKAAPTLSAPKVNNTNASRINKDIELGTGSRFATLADLEGLENISQKTNKKPKKKAQPNHQPMQTKVQAMQYQNTQHRQPSNIPPRLQKTQAHYSNVYQPQSESLRPSNIPSNTDQHTYNAYTVQEDTTRHATENMWASRPQSYRSYEPTNENEEEEMIRLAMELSLQQEQEKKLQEKKLQEEKLLMKKQQELRQAEQKLQEKQKNRPGFAQHSLPPQIHPFSDSPSYDKPHSDDKPHTSYAAFKENNALIDDSSTEKNQLKDVFKQNYQSPFQSSKLSSLGPHITDNAPLNTVYSTGCQNIEDINSDSDESCDLDDLDSASDDGNTADLYAKPSIIPTVIPPIIPTNIPKASGNSGSDNIRNFFRDGIQMTDTNQGDSDRGIGEQLLSGPGFLGNQIGEHKSSSKEINENACEPMPSSHKQMPLFTGDADSPSHNPADSPVQNPKGPDDPVQISIRPNAPVPNFGHTEPRLQSKVPVHQMTNIINQSRNQQPQNFGYSRPKSPLQNVGYQRPNSPLQNVGYQRPKSPLQNVGYQRPNSPLQNVGYQRPNSPLQNIVYQRPNSPLQNIGYQRPNSPLQNVGYKRPNSPHQNMGYQQHSSTQNMGQLPANPPYDMGYQQSQFGHKLGRQHDTGNQQNMGNQHNMGSFRNMESSHGQGTLWQQYMGNRQYAPFKQSSFPNQNMRYQQPYWQKGQQANWGSQNNTSNMQYGPSPNPTGRNYKMPPPGFL</sequence>
<feature type="compositionally biased region" description="Low complexity" evidence="1">
    <location>
        <begin position="243"/>
        <end position="261"/>
    </location>
</feature>
<evidence type="ECO:0000313" key="3">
    <source>
        <dbReference type="EMBL" id="CAH1775317.1"/>
    </source>
</evidence>
<feature type="region of interest" description="Disordered" evidence="1">
    <location>
        <begin position="760"/>
        <end position="860"/>
    </location>
</feature>
<evidence type="ECO:0000259" key="2">
    <source>
        <dbReference type="PROSITE" id="PS50076"/>
    </source>
</evidence>
<feature type="compositionally biased region" description="Polar residues" evidence="1">
    <location>
        <begin position="363"/>
        <end position="372"/>
    </location>
</feature>
<feature type="compositionally biased region" description="Basic and acidic residues" evidence="1">
    <location>
        <begin position="226"/>
        <end position="236"/>
    </location>
</feature>
<dbReference type="InterPro" id="IPR003903">
    <property type="entry name" value="UIM_dom"/>
</dbReference>
<feature type="region of interest" description="Disordered" evidence="1">
    <location>
        <begin position="430"/>
        <end position="453"/>
    </location>
</feature>
<keyword evidence="4" id="KW-1185">Reference proteome</keyword>
<feature type="compositionally biased region" description="Basic and acidic residues" evidence="1">
    <location>
        <begin position="277"/>
        <end position="322"/>
    </location>
</feature>
<dbReference type="OrthoDB" id="66964at2759"/>
<dbReference type="PANTHER" id="PTHR44240">
    <property type="entry name" value="DNAJ DOMAIN (PROKARYOTIC HEAT SHOCK PROTEIN)-RELATED"/>
    <property type="match status" value="1"/>
</dbReference>
<dbReference type="EMBL" id="CAIIXF020000001">
    <property type="protein sequence ID" value="CAH1775317.1"/>
    <property type="molecule type" value="Genomic_DNA"/>
</dbReference>
<dbReference type="Pfam" id="PF00226">
    <property type="entry name" value="DnaJ"/>
    <property type="match status" value="1"/>
</dbReference>
<feature type="compositionally biased region" description="Polar residues" evidence="1">
    <location>
        <begin position="1080"/>
        <end position="1102"/>
    </location>
</feature>
<dbReference type="PROSITE" id="PS50330">
    <property type="entry name" value="UIM"/>
    <property type="match status" value="1"/>
</dbReference>
<comment type="caution">
    <text evidence="3">The sequence shown here is derived from an EMBL/GenBank/DDBJ whole genome shotgun (WGS) entry which is preliminary data.</text>
</comment>
<dbReference type="PROSITE" id="PS50076">
    <property type="entry name" value="DNAJ_2"/>
    <property type="match status" value="1"/>
</dbReference>
<protein>
    <recommendedName>
        <fullName evidence="2">J domain-containing protein</fullName>
    </recommendedName>
</protein>
<feature type="compositionally biased region" description="Polar residues" evidence="1">
    <location>
        <begin position="820"/>
        <end position="830"/>
    </location>
</feature>
<feature type="compositionally biased region" description="Basic and acidic residues" evidence="1">
    <location>
        <begin position="338"/>
        <end position="353"/>
    </location>
</feature>
<dbReference type="PANTHER" id="PTHR44240:SF10">
    <property type="entry name" value="J DOMAIN-CONTAINING PROTEIN"/>
    <property type="match status" value="1"/>
</dbReference>
<feature type="compositionally biased region" description="Basic and acidic residues" evidence="1">
    <location>
        <begin position="786"/>
        <end position="796"/>
    </location>
</feature>
<dbReference type="SMART" id="SM00271">
    <property type="entry name" value="DnaJ"/>
    <property type="match status" value="1"/>
</dbReference>
<dbReference type="CDD" id="cd06257">
    <property type="entry name" value="DnaJ"/>
    <property type="match status" value="1"/>
</dbReference>
<gene>
    <name evidence="3" type="ORF">OFUS_LOCUS2638</name>
</gene>
<dbReference type="SUPFAM" id="SSF46565">
    <property type="entry name" value="Chaperone J-domain"/>
    <property type="match status" value="1"/>
</dbReference>
<dbReference type="AlphaFoldDB" id="A0A8S4N1W2"/>
<dbReference type="InterPro" id="IPR052276">
    <property type="entry name" value="Diphthamide-biosynth_chaperone"/>
</dbReference>
<dbReference type="InterPro" id="IPR036869">
    <property type="entry name" value="J_dom_sf"/>
</dbReference>
<feature type="compositionally biased region" description="Basic and acidic residues" evidence="1">
    <location>
        <begin position="614"/>
        <end position="625"/>
    </location>
</feature>
<dbReference type="Proteomes" id="UP000749559">
    <property type="component" value="Unassembled WGS sequence"/>
</dbReference>
<evidence type="ECO:0000256" key="1">
    <source>
        <dbReference type="SAM" id="MobiDB-lite"/>
    </source>
</evidence>
<reference evidence="3" key="1">
    <citation type="submission" date="2022-03" db="EMBL/GenBank/DDBJ databases">
        <authorList>
            <person name="Martin C."/>
        </authorList>
    </citation>
    <scope>NUCLEOTIDE SEQUENCE</scope>
</reference>
<feature type="compositionally biased region" description="Basic residues" evidence="1">
    <location>
        <begin position="435"/>
        <end position="444"/>
    </location>
</feature>
<feature type="domain" description="J" evidence="2">
    <location>
        <begin position="11"/>
        <end position="74"/>
    </location>
</feature>
<feature type="region of interest" description="Disordered" evidence="1">
    <location>
        <begin position="1080"/>
        <end position="1113"/>
    </location>
</feature>
<name>A0A8S4N1W2_OWEFU</name>
<accession>A0A8S4N1W2</accession>
<dbReference type="Gene3D" id="1.10.287.110">
    <property type="entry name" value="DnaJ domain"/>
    <property type="match status" value="1"/>
</dbReference>
<dbReference type="PRINTS" id="PR00625">
    <property type="entry name" value="JDOMAIN"/>
</dbReference>
<feature type="region of interest" description="Disordered" evidence="1">
    <location>
        <begin position="136"/>
        <end position="407"/>
    </location>
</feature>
<feature type="compositionally biased region" description="Basic and acidic residues" evidence="1">
    <location>
        <begin position="579"/>
        <end position="592"/>
    </location>
</feature>
<dbReference type="InterPro" id="IPR001623">
    <property type="entry name" value="DnaJ_domain"/>
</dbReference>
<evidence type="ECO:0000313" key="4">
    <source>
        <dbReference type="Proteomes" id="UP000749559"/>
    </source>
</evidence>